<evidence type="ECO:0000256" key="4">
    <source>
        <dbReference type="ARBA" id="ARBA00010918"/>
    </source>
</evidence>
<dbReference type="Pfam" id="PF22250">
    <property type="entry name" value="PFF1_C"/>
    <property type="match status" value="1"/>
</dbReference>
<dbReference type="InterPro" id="IPR048024">
    <property type="entry name" value="Fxna-like_M28_dom"/>
</dbReference>
<reference evidence="21" key="1">
    <citation type="submission" date="2023-01" db="EMBL/GenBank/DDBJ databases">
        <authorList>
            <person name="Van Ghelder C."/>
            <person name="Rancurel C."/>
        </authorList>
    </citation>
    <scope>NUCLEOTIDE SEQUENCE</scope>
    <source>
        <strain evidence="21">CNCM I-4278</strain>
    </source>
</reference>
<accession>A0A9W4U9T4</accession>
<evidence type="ECO:0000259" key="18">
    <source>
        <dbReference type="Pfam" id="PF04389"/>
    </source>
</evidence>
<dbReference type="Pfam" id="PF04389">
    <property type="entry name" value="Peptidase_M28"/>
    <property type="match status" value="1"/>
</dbReference>
<keyword evidence="11 17" id="KW-1133">Transmembrane helix</keyword>
<evidence type="ECO:0000256" key="16">
    <source>
        <dbReference type="SAM" id="MobiDB-lite"/>
    </source>
</evidence>
<feature type="transmembrane region" description="Helical" evidence="17">
    <location>
        <begin position="646"/>
        <end position="666"/>
    </location>
</feature>
<keyword evidence="7 17" id="KW-0812">Transmembrane</keyword>
<sequence>MARFSNPFAFTPLPVIILTTVTYVALFSGLLTTHLTVPAHPSKTPSGTNLTQAWIDLETITRYHHPYNSHANDDVRKYLLSRVKQHVTSKNLTDHQVQIIDDNVSNVTFSEGSTTVYFEGTNIIVAIRGSEDGESFYSANRAPENGGVLVNAHYDSVSTGYGATDDGVGVVSVLQLLSYFTEEGNWPKRTVVLLLNNGEEDFLNGAKAFMRHPISQVPHTFLNLEGAGAGGRATLFRSTDTEVTSFYKAASRPFGTVASSDGFKKHLIRSETDYVVFNGELGLRGLDVAFMEPRARYHTIEDSTKETSLDSVWHMLSASIATTAGLADDTSTTFSGTGQPRSDGTVDAGTGSEAVWFDMFGRVFVIFRLHTLFALCVTLLVVAPITLIGLTVGLSKADKNFLFARKQYVHSPDDDEPIQLNGWRGFFRFPITFGVSTAITVALAFLFQRVNPHIVYSSPFAVWASMFSAWCFSAWFLLRGASAMRPSALQRMYALIWVFIGSFALLIFTTILVQNFQVAGGYFALFYFASVFFALVLSYIELFCAPKKSAYVALCDQEDSQAQHADASSRPLTGSTSGPRSGDRSPLMDDDATETTSLLRGDRRSFRRYDGRRQSTSEGTDSGERSADLGHAYPGEQKWSGKLPNWLWIVQFLAIAPINIVLVGQLALLTTSGLYQTPADGSPTLFIYLAFAVLTTLLAVPLGPFIHRFTYHVPTFLFFVCVGTVIYNLIAFPFSREHRLKVYFQQQVDLESGMNTVSLTGLDGYVQDIINELPSAQGQEIDCRSPHKKSRAELKKCAWQGLPVHVAPTLIPFGNKTTPDSWLDYSITRNKSANEASIRLVGQNTRACRIMFDTPATNLVVGGAVSDDPRFNATTGKTSEIRLWHRTWSTPFTVNFTWDGDAKSSGRVVCLWSDANANDVPAFNEVQHYIPNWAVATKYSDGLVDISRAFVV</sequence>
<comment type="function">
    <text evidence="2">May be involved in vacuolar sorting and osmoregulation.</text>
</comment>
<dbReference type="SUPFAM" id="SSF53187">
    <property type="entry name" value="Zn-dependent exopeptidases"/>
    <property type="match status" value="1"/>
</dbReference>
<evidence type="ECO:0000256" key="13">
    <source>
        <dbReference type="ARBA" id="ARBA00023136"/>
    </source>
</evidence>
<keyword evidence="10 15" id="KW-0862">Zinc</keyword>
<evidence type="ECO:0000256" key="1">
    <source>
        <dbReference type="ARBA" id="ARBA00001947"/>
    </source>
</evidence>
<evidence type="ECO:0000256" key="3">
    <source>
        <dbReference type="ARBA" id="ARBA00004128"/>
    </source>
</evidence>
<keyword evidence="9 15" id="KW-0378">Hydrolase</keyword>
<feature type="domain" description="Peptidase M28" evidence="18">
    <location>
        <begin position="143"/>
        <end position="320"/>
    </location>
</feature>
<gene>
    <name evidence="21" type="ORF">PDIGIT_LOCUS4052</name>
</gene>
<feature type="transmembrane region" description="Helical" evidence="17">
    <location>
        <begin position="372"/>
        <end position="395"/>
    </location>
</feature>
<keyword evidence="5" id="KW-0926">Vacuole</keyword>
<feature type="compositionally biased region" description="Polar residues" evidence="16">
    <location>
        <begin position="570"/>
        <end position="579"/>
    </location>
</feature>
<dbReference type="InterPro" id="IPR045175">
    <property type="entry name" value="M28_fam"/>
</dbReference>
<evidence type="ECO:0000256" key="12">
    <source>
        <dbReference type="ARBA" id="ARBA00023049"/>
    </source>
</evidence>
<feature type="domain" description="Vacuolar membrane protease C-terminal" evidence="19">
    <location>
        <begin position="740"/>
        <end position="946"/>
    </location>
</feature>
<dbReference type="EMBL" id="CAOQHR010000002">
    <property type="protein sequence ID" value="CAI6328975.1"/>
    <property type="molecule type" value="Genomic_DNA"/>
</dbReference>
<organism evidence="21 22">
    <name type="scientific">Periconia digitata</name>
    <dbReference type="NCBI Taxonomy" id="1303443"/>
    <lineage>
        <taxon>Eukaryota</taxon>
        <taxon>Fungi</taxon>
        <taxon>Dikarya</taxon>
        <taxon>Ascomycota</taxon>
        <taxon>Pezizomycotina</taxon>
        <taxon>Dothideomycetes</taxon>
        <taxon>Pleosporomycetidae</taxon>
        <taxon>Pleosporales</taxon>
        <taxon>Massarineae</taxon>
        <taxon>Periconiaceae</taxon>
        <taxon>Periconia</taxon>
    </lineage>
</organism>
<evidence type="ECO:0000313" key="21">
    <source>
        <dbReference type="EMBL" id="CAI6328975.1"/>
    </source>
</evidence>
<comment type="caution">
    <text evidence="21">The sequence shown here is derived from an EMBL/GenBank/DDBJ whole genome shotgun (WGS) entry which is preliminary data.</text>
</comment>
<keyword evidence="12" id="KW-0482">Metalloprotease</keyword>
<dbReference type="PANTHER" id="PTHR12147:SF58">
    <property type="entry name" value="VACUOLAR MEMBRANE PROTEASE"/>
    <property type="match status" value="1"/>
</dbReference>
<comment type="subcellular location">
    <subcellularLocation>
        <location evidence="3">Vacuole membrane</location>
        <topology evidence="3">Multi-pass membrane protein</topology>
    </subcellularLocation>
</comment>
<dbReference type="GO" id="GO:0008235">
    <property type="term" value="F:metalloexopeptidase activity"/>
    <property type="evidence" value="ECO:0007669"/>
    <property type="project" value="InterPro"/>
</dbReference>
<feature type="transmembrane region" description="Helical" evidence="17">
    <location>
        <begin position="460"/>
        <end position="481"/>
    </location>
</feature>
<keyword evidence="8 15" id="KW-0479">Metal-binding</keyword>
<dbReference type="Pfam" id="PF22251">
    <property type="entry name" value="PFF1_TM"/>
    <property type="match status" value="1"/>
</dbReference>
<feature type="transmembrane region" description="Helical" evidence="17">
    <location>
        <begin position="686"/>
        <end position="706"/>
    </location>
</feature>
<evidence type="ECO:0000256" key="7">
    <source>
        <dbReference type="ARBA" id="ARBA00022692"/>
    </source>
</evidence>
<dbReference type="AlphaFoldDB" id="A0A9W4U9T4"/>
<feature type="transmembrane region" description="Helical" evidence="17">
    <location>
        <begin position="426"/>
        <end position="448"/>
    </location>
</feature>
<feature type="region of interest" description="Disordered" evidence="16">
    <location>
        <begin position="609"/>
        <end position="628"/>
    </location>
</feature>
<keyword evidence="22" id="KW-1185">Reference proteome</keyword>
<keyword evidence="13 17" id="KW-0472">Membrane</keyword>
<keyword evidence="6 15" id="KW-0645">Protease</keyword>
<evidence type="ECO:0000256" key="6">
    <source>
        <dbReference type="ARBA" id="ARBA00022670"/>
    </source>
</evidence>
<feature type="transmembrane region" description="Helical" evidence="17">
    <location>
        <begin position="519"/>
        <end position="540"/>
    </location>
</feature>
<keyword evidence="14" id="KW-0325">Glycoprotein</keyword>
<evidence type="ECO:0000256" key="10">
    <source>
        <dbReference type="ARBA" id="ARBA00022833"/>
    </source>
</evidence>
<dbReference type="PANTHER" id="PTHR12147">
    <property type="entry name" value="METALLOPEPTIDASE M28 FAMILY MEMBER"/>
    <property type="match status" value="1"/>
</dbReference>
<dbReference type="FunFam" id="3.40.630.10:FF:000057">
    <property type="entry name" value="Vacuolar membrane protease"/>
    <property type="match status" value="1"/>
</dbReference>
<dbReference type="Gene3D" id="3.40.630.10">
    <property type="entry name" value="Zn peptidases"/>
    <property type="match status" value="1"/>
</dbReference>
<protein>
    <recommendedName>
        <fullName evidence="15">Peptide hydrolase</fullName>
        <ecNumber evidence="15">3.4.-.-</ecNumber>
    </recommendedName>
</protein>
<dbReference type="Proteomes" id="UP001152607">
    <property type="component" value="Unassembled WGS sequence"/>
</dbReference>
<evidence type="ECO:0000256" key="14">
    <source>
        <dbReference type="ARBA" id="ARBA00023180"/>
    </source>
</evidence>
<feature type="transmembrane region" description="Helical" evidence="17">
    <location>
        <begin position="493"/>
        <end position="513"/>
    </location>
</feature>
<dbReference type="GO" id="GO:0046872">
    <property type="term" value="F:metal ion binding"/>
    <property type="evidence" value="ECO:0007669"/>
    <property type="project" value="UniProtKB-KW"/>
</dbReference>
<evidence type="ECO:0000256" key="11">
    <source>
        <dbReference type="ARBA" id="ARBA00022989"/>
    </source>
</evidence>
<evidence type="ECO:0000256" key="8">
    <source>
        <dbReference type="ARBA" id="ARBA00022723"/>
    </source>
</evidence>
<dbReference type="GO" id="GO:0005774">
    <property type="term" value="C:vacuolar membrane"/>
    <property type="evidence" value="ECO:0007669"/>
    <property type="project" value="UniProtKB-SubCell"/>
</dbReference>
<comment type="similarity">
    <text evidence="4 15">Belongs to the peptidase M28 family.</text>
</comment>
<name>A0A9W4U9T4_9PLEO</name>
<evidence type="ECO:0000313" key="22">
    <source>
        <dbReference type="Proteomes" id="UP001152607"/>
    </source>
</evidence>
<feature type="domain" description="Vacuolar membrane protease transmembrane" evidence="20">
    <location>
        <begin position="427"/>
        <end position="713"/>
    </location>
</feature>
<dbReference type="EC" id="3.4.-.-" evidence="15"/>
<dbReference type="InterPro" id="IPR007484">
    <property type="entry name" value="Peptidase_M28"/>
</dbReference>
<dbReference type="CDD" id="cd03875">
    <property type="entry name" value="M28_Fxna_like"/>
    <property type="match status" value="1"/>
</dbReference>
<dbReference type="InterPro" id="IPR053975">
    <property type="entry name" value="PFF1_C"/>
</dbReference>
<evidence type="ECO:0000256" key="9">
    <source>
        <dbReference type="ARBA" id="ARBA00022801"/>
    </source>
</evidence>
<dbReference type="GO" id="GO:0006508">
    <property type="term" value="P:proteolysis"/>
    <property type="evidence" value="ECO:0007669"/>
    <property type="project" value="UniProtKB-KW"/>
</dbReference>
<evidence type="ECO:0000256" key="2">
    <source>
        <dbReference type="ARBA" id="ARBA00003273"/>
    </source>
</evidence>
<feature type="transmembrane region" description="Helical" evidence="17">
    <location>
        <begin position="713"/>
        <end position="734"/>
    </location>
</feature>
<dbReference type="InterPro" id="IPR053976">
    <property type="entry name" value="PFF1_TM"/>
</dbReference>
<proteinExistence type="inferred from homology"/>
<feature type="region of interest" description="Disordered" evidence="16">
    <location>
        <begin position="563"/>
        <end position="593"/>
    </location>
</feature>
<evidence type="ECO:0000256" key="15">
    <source>
        <dbReference type="RuleBase" id="RU361240"/>
    </source>
</evidence>
<evidence type="ECO:0000259" key="20">
    <source>
        <dbReference type="Pfam" id="PF22251"/>
    </source>
</evidence>
<evidence type="ECO:0000256" key="5">
    <source>
        <dbReference type="ARBA" id="ARBA00022554"/>
    </source>
</evidence>
<evidence type="ECO:0000259" key="19">
    <source>
        <dbReference type="Pfam" id="PF22250"/>
    </source>
</evidence>
<comment type="cofactor">
    <cofactor evidence="1">
        <name>Zn(2+)</name>
        <dbReference type="ChEBI" id="CHEBI:29105"/>
    </cofactor>
</comment>
<dbReference type="OrthoDB" id="76293at2759"/>
<feature type="transmembrane region" description="Helical" evidence="17">
    <location>
        <begin position="12"/>
        <end position="31"/>
    </location>
</feature>
<evidence type="ECO:0000256" key="17">
    <source>
        <dbReference type="SAM" id="Phobius"/>
    </source>
</evidence>